<proteinExistence type="predicted"/>
<feature type="region of interest" description="Disordered" evidence="6">
    <location>
        <begin position="1154"/>
        <end position="1252"/>
    </location>
</feature>
<evidence type="ECO:0000256" key="1">
    <source>
        <dbReference type="ARBA" id="ARBA00004496"/>
    </source>
</evidence>
<dbReference type="Proteomes" id="UP001174909">
    <property type="component" value="Unassembled WGS sequence"/>
</dbReference>
<evidence type="ECO:0000256" key="6">
    <source>
        <dbReference type="SAM" id="MobiDB-lite"/>
    </source>
</evidence>
<dbReference type="SUPFAM" id="SSF52540">
    <property type="entry name" value="P-loop containing nucleoside triphosphate hydrolases"/>
    <property type="match status" value="1"/>
</dbReference>
<evidence type="ECO:0000313" key="7">
    <source>
        <dbReference type="EMBL" id="CAI8005557.1"/>
    </source>
</evidence>
<dbReference type="PANTHER" id="PTHR22706:SF1">
    <property type="entry name" value="ASSEMBLY FACTOR FOR SPINDLE MICROTUBULES"/>
    <property type="match status" value="1"/>
</dbReference>
<dbReference type="GO" id="GO:0007051">
    <property type="term" value="P:spindle organization"/>
    <property type="evidence" value="ECO:0007669"/>
    <property type="project" value="TreeGrafter"/>
</dbReference>
<comment type="subcellular location">
    <subcellularLocation>
        <location evidence="1">Cytoplasm</location>
    </subcellularLocation>
</comment>
<dbReference type="PANTHER" id="PTHR22706">
    <property type="entry name" value="ASSEMBLY FACTOR FOR SPINDLE MICROTUBULES"/>
    <property type="match status" value="1"/>
</dbReference>
<comment type="caution">
    <text evidence="7">The sequence shown here is derived from an EMBL/GenBank/DDBJ whole genome shotgun (WGS) entry which is preliminary data.</text>
</comment>
<accession>A0AA35R700</accession>
<feature type="compositionally biased region" description="Polar residues" evidence="6">
    <location>
        <begin position="103"/>
        <end position="114"/>
    </location>
</feature>
<protein>
    <submittedName>
        <fullName evidence="7">Leucine-rich repeat and IQ domain-containing protein 1</fullName>
    </submittedName>
</protein>
<feature type="non-terminal residue" evidence="7">
    <location>
        <position position="1297"/>
    </location>
</feature>
<dbReference type="InterPro" id="IPR027417">
    <property type="entry name" value="P-loop_NTPase"/>
</dbReference>
<feature type="compositionally biased region" description="Basic and acidic residues" evidence="6">
    <location>
        <begin position="115"/>
        <end position="128"/>
    </location>
</feature>
<dbReference type="PROSITE" id="PS50096">
    <property type="entry name" value="IQ"/>
    <property type="match status" value="9"/>
</dbReference>
<feature type="region of interest" description="Disordered" evidence="6">
    <location>
        <begin position="424"/>
        <end position="458"/>
    </location>
</feature>
<dbReference type="CDD" id="cd23767">
    <property type="entry name" value="IQCD"/>
    <property type="match status" value="8"/>
</dbReference>
<keyword evidence="5" id="KW-0175">Coiled coil</keyword>
<evidence type="ECO:0000256" key="3">
    <source>
        <dbReference type="ARBA" id="ARBA00022737"/>
    </source>
</evidence>
<keyword evidence="2" id="KW-0963">Cytoplasm</keyword>
<evidence type="ECO:0000256" key="4">
    <source>
        <dbReference type="ARBA" id="ARBA00022860"/>
    </source>
</evidence>
<keyword evidence="3" id="KW-0677">Repeat</keyword>
<dbReference type="GO" id="GO:0005516">
    <property type="term" value="F:calmodulin binding"/>
    <property type="evidence" value="ECO:0007669"/>
    <property type="project" value="TreeGrafter"/>
</dbReference>
<keyword evidence="4" id="KW-0112">Calmodulin-binding</keyword>
<dbReference type="PROSITE" id="PS51450">
    <property type="entry name" value="LRR"/>
    <property type="match status" value="4"/>
</dbReference>
<feature type="region of interest" description="Disordered" evidence="6">
    <location>
        <begin position="94"/>
        <end position="130"/>
    </location>
</feature>
<dbReference type="Pfam" id="PF00612">
    <property type="entry name" value="IQ"/>
    <property type="match status" value="8"/>
</dbReference>
<feature type="coiled-coil region" evidence="5">
    <location>
        <begin position="163"/>
        <end position="200"/>
    </location>
</feature>
<dbReference type="GO" id="GO:0051295">
    <property type="term" value="P:establishment of meiotic spindle localization"/>
    <property type="evidence" value="ECO:0007669"/>
    <property type="project" value="TreeGrafter"/>
</dbReference>
<dbReference type="Gene3D" id="3.80.10.10">
    <property type="entry name" value="Ribonuclease Inhibitor"/>
    <property type="match status" value="3"/>
</dbReference>
<reference evidence="7" key="1">
    <citation type="submission" date="2023-03" db="EMBL/GenBank/DDBJ databases">
        <authorList>
            <person name="Steffen K."/>
            <person name="Cardenas P."/>
        </authorList>
    </citation>
    <scope>NUCLEOTIDE SEQUENCE</scope>
</reference>
<evidence type="ECO:0000256" key="2">
    <source>
        <dbReference type="ARBA" id="ARBA00022490"/>
    </source>
</evidence>
<dbReference type="GO" id="GO:0000278">
    <property type="term" value="P:mitotic cell cycle"/>
    <property type="evidence" value="ECO:0007669"/>
    <property type="project" value="TreeGrafter"/>
</dbReference>
<sequence length="1297" mass="146952">QVITDLTLTLSRLEQKENNTLDSVTIETYQIEEKGNTEGEAQLLKKSDSTTVEEVNLKQNVNSAYNEERRADFTSNEPREIVAVVEASPILEGSNASAEGISKRTTIGGSTDNNDSSRYDPARSRESGDLCDLELGPDELSDEVLAVFEQVRNDQRTCEEQLSSEQKKREAELTMEIEEAQRMIAEYQEAEIQRARVLEQARHRAAITLQAHWRCYSVKKIYGSQLEDLKQQRLQRVYRSAQLLQSIWRGFATRKQYGPVLEVQRALRLERLQKEAEVRNQCATRIQALWKGFRARHVHGPALSALKQERLLETQRIREELNHKLSANARIIQASWRGHYVRKTYTPLLRERMGIWREEMSHRRNLAATRLQAHWRGHCERQRVGQLLLEEKRKKKVLEEKRHRAARVVQAYWRMHCCRKQFLQHRKSKSSDVSEPSSAEGPKRSSRSPGRLSVSRRLESALSLKSHNAAPVIHKQGTLCSQRNSNTTSTHQGFGITVENEQDEIVQPEQQALMALQISREREKFAAQQARIKMSQAMMHSEAERALQEKQSCASYQNELNHCSTPVAAQVWLDVVHQRLQQWFNSITPWKEPPLPITVGEPVPIPTARHQPVTKTLSSADLLAASPEETSPSRVEHVLLNELNFVPDVSSLSCCHQLCSLDIINCGLSSLTSLPSNVPIAALNLQGNNLEQIDLQSVGSTLRFLNLSENKLSSVHGLEGCSNLLDLDISGNRITRLGGLGCCWYLQNLSAESNLLVGSAGLENMPYLQTLSCARNHLPVAPDVSHSSLLSVLHLQQNNLQEAPGLPHHVVLRELRLEDNSLTDVSPLCQAWLPLLQTLSLARNCITHLDSLLPLIMLNILDISNNSIYDLPMLLKALHGCMELRQVSLEGNPVAQEPQLLSHLISVLPHLDSVDDQPLYHPLPEKKYELPDLVTSSPVYQLCKRQLLEQDNMNKLHTETLNKTARAISQRTREFMETKVEQRKQFECLLIQHVKQQEELGQRSVRGPFEEKKMTQPAQECPLSEDTDRQVSAATVIQAGWRGRVTRTRVTAMHRAAVILQARWRGVLARRSLALMREQRRKFIWAATVIQAMYRGYWVRCKLRQVMQHAKYVSDEENSLEEDIDLNMNEEDLLGEDFAPFSPPTPVCPPITTATSSHSDTLSHLTPDNYHGMQNDSIREPVISHQGSESAASPEEEFNESGGRWSGVKESGENWGPPTHAWTEDDRRTSSAVSQGSLEGSPHPSSPISGKRVVKENIADEWGFKTDTTVNLLMKRARRQKMFKNKAAQRKKNGRSS</sequence>
<organism evidence="7 8">
    <name type="scientific">Geodia barretti</name>
    <name type="common">Barrett's horny sponge</name>
    <dbReference type="NCBI Taxonomy" id="519541"/>
    <lineage>
        <taxon>Eukaryota</taxon>
        <taxon>Metazoa</taxon>
        <taxon>Porifera</taxon>
        <taxon>Demospongiae</taxon>
        <taxon>Heteroscleromorpha</taxon>
        <taxon>Tetractinellida</taxon>
        <taxon>Astrophorina</taxon>
        <taxon>Geodiidae</taxon>
        <taxon>Geodia</taxon>
    </lineage>
</organism>
<dbReference type="InterPro" id="IPR001611">
    <property type="entry name" value="Leu-rich_rpt"/>
</dbReference>
<dbReference type="InterPro" id="IPR000048">
    <property type="entry name" value="IQ_motif_EF-hand-BS"/>
</dbReference>
<feature type="compositionally biased region" description="Low complexity" evidence="6">
    <location>
        <begin position="1154"/>
        <end position="1166"/>
    </location>
</feature>
<dbReference type="SUPFAM" id="SSF52058">
    <property type="entry name" value="L domain-like"/>
    <property type="match status" value="1"/>
</dbReference>
<dbReference type="GO" id="GO:0000922">
    <property type="term" value="C:spindle pole"/>
    <property type="evidence" value="ECO:0007669"/>
    <property type="project" value="TreeGrafter"/>
</dbReference>
<dbReference type="InterPro" id="IPR032675">
    <property type="entry name" value="LRR_dom_sf"/>
</dbReference>
<dbReference type="Gene3D" id="1.20.5.190">
    <property type="match status" value="3"/>
</dbReference>
<dbReference type="Pfam" id="PF13855">
    <property type="entry name" value="LRR_8"/>
    <property type="match status" value="1"/>
</dbReference>
<dbReference type="SMART" id="SM00015">
    <property type="entry name" value="IQ"/>
    <property type="match status" value="9"/>
</dbReference>
<dbReference type="EMBL" id="CASHTH010000620">
    <property type="protein sequence ID" value="CAI8005557.1"/>
    <property type="molecule type" value="Genomic_DNA"/>
</dbReference>
<evidence type="ECO:0000256" key="5">
    <source>
        <dbReference type="SAM" id="Coils"/>
    </source>
</evidence>
<dbReference type="InterPro" id="IPR051185">
    <property type="entry name" value="ASPM"/>
</dbReference>
<name>A0AA35R700_GEOBA</name>
<gene>
    <name evidence="7" type="ORF">GBAR_LOCUS4303</name>
</gene>
<keyword evidence="8" id="KW-1185">Reference proteome</keyword>
<evidence type="ECO:0000313" key="8">
    <source>
        <dbReference type="Proteomes" id="UP001174909"/>
    </source>
</evidence>